<dbReference type="Proteomes" id="UP000824242">
    <property type="component" value="Unassembled WGS sequence"/>
</dbReference>
<dbReference type="PANTHER" id="PTHR43549">
    <property type="entry name" value="MULTIDRUG RESISTANCE PROTEIN YPNP-RELATED"/>
    <property type="match status" value="1"/>
</dbReference>
<reference evidence="8" key="1">
    <citation type="submission" date="2020-10" db="EMBL/GenBank/DDBJ databases">
        <authorList>
            <person name="Gilroy R."/>
        </authorList>
    </citation>
    <scope>NUCLEOTIDE SEQUENCE</scope>
    <source>
        <strain evidence="8">ChiSxjej1B13-7958</strain>
    </source>
</reference>
<accession>A0A9D1AP06</accession>
<dbReference type="InterPro" id="IPR048279">
    <property type="entry name" value="MdtK-like"/>
</dbReference>
<evidence type="ECO:0000313" key="8">
    <source>
        <dbReference type="EMBL" id="HIR48111.1"/>
    </source>
</evidence>
<dbReference type="AlphaFoldDB" id="A0A9D1AP06"/>
<organism evidence="8 9">
    <name type="scientific">Candidatus Caccousia avicola</name>
    <dbReference type="NCBI Taxonomy" id="2840721"/>
    <lineage>
        <taxon>Bacteria</taxon>
        <taxon>Bacillati</taxon>
        <taxon>Bacillota</taxon>
        <taxon>Clostridia</taxon>
        <taxon>Eubacteriales</taxon>
        <taxon>Oscillospiraceae</taxon>
        <taxon>Oscillospiraceae incertae sedis</taxon>
        <taxon>Candidatus Caccousia</taxon>
    </lineage>
</organism>
<feature type="transmembrane region" description="Helical" evidence="7">
    <location>
        <begin position="243"/>
        <end position="268"/>
    </location>
</feature>
<dbReference type="EMBL" id="DVGZ01000115">
    <property type="protein sequence ID" value="HIR48111.1"/>
    <property type="molecule type" value="Genomic_DNA"/>
</dbReference>
<dbReference type="PIRSF" id="PIRSF006603">
    <property type="entry name" value="DinF"/>
    <property type="match status" value="1"/>
</dbReference>
<feature type="transmembrane region" description="Helical" evidence="7">
    <location>
        <begin position="20"/>
        <end position="37"/>
    </location>
</feature>
<dbReference type="InterPro" id="IPR002528">
    <property type="entry name" value="MATE_fam"/>
</dbReference>
<gene>
    <name evidence="8" type="ORF">IAB89_10750</name>
</gene>
<evidence type="ECO:0000256" key="7">
    <source>
        <dbReference type="SAM" id="Phobius"/>
    </source>
</evidence>
<feature type="transmembrane region" description="Helical" evidence="7">
    <location>
        <begin position="422"/>
        <end position="441"/>
    </location>
</feature>
<keyword evidence="5 7" id="KW-1133">Transmembrane helix</keyword>
<feature type="transmembrane region" description="Helical" evidence="7">
    <location>
        <begin position="144"/>
        <end position="165"/>
    </location>
</feature>
<evidence type="ECO:0000256" key="5">
    <source>
        <dbReference type="ARBA" id="ARBA00022989"/>
    </source>
</evidence>
<feature type="transmembrane region" description="Helical" evidence="7">
    <location>
        <begin position="288"/>
        <end position="310"/>
    </location>
</feature>
<feature type="transmembrane region" description="Helical" evidence="7">
    <location>
        <begin position="355"/>
        <end position="378"/>
    </location>
</feature>
<feature type="transmembrane region" description="Helical" evidence="7">
    <location>
        <begin position="64"/>
        <end position="87"/>
    </location>
</feature>
<dbReference type="GO" id="GO:0005886">
    <property type="term" value="C:plasma membrane"/>
    <property type="evidence" value="ECO:0007669"/>
    <property type="project" value="UniProtKB-SubCell"/>
</dbReference>
<keyword evidence="2" id="KW-0813">Transport</keyword>
<feature type="transmembrane region" description="Helical" evidence="7">
    <location>
        <begin position="390"/>
        <end position="410"/>
    </location>
</feature>
<reference evidence="8" key="2">
    <citation type="journal article" date="2021" name="PeerJ">
        <title>Extensive microbial diversity within the chicken gut microbiome revealed by metagenomics and culture.</title>
        <authorList>
            <person name="Gilroy R."/>
            <person name="Ravi A."/>
            <person name="Getino M."/>
            <person name="Pursley I."/>
            <person name="Horton D.L."/>
            <person name="Alikhan N.F."/>
            <person name="Baker D."/>
            <person name="Gharbi K."/>
            <person name="Hall N."/>
            <person name="Watson M."/>
            <person name="Adriaenssens E.M."/>
            <person name="Foster-Nyarko E."/>
            <person name="Jarju S."/>
            <person name="Secka A."/>
            <person name="Antonio M."/>
            <person name="Oren A."/>
            <person name="Chaudhuri R.R."/>
            <person name="La Ragione R."/>
            <person name="Hildebrand F."/>
            <person name="Pallen M.J."/>
        </authorList>
    </citation>
    <scope>NUCLEOTIDE SEQUENCE</scope>
    <source>
        <strain evidence="8">ChiSxjej1B13-7958</strain>
    </source>
</reference>
<feature type="transmembrane region" description="Helical" evidence="7">
    <location>
        <begin position="322"/>
        <end position="349"/>
    </location>
</feature>
<protein>
    <submittedName>
        <fullName evidence="8">MATE family efflux transporter</fullName>
    </submittedName>
</protein>
<dbReference type="CDD" id="cd13138">
    <property type="entry name" value="MATE_yoeA_like"/>
    <property type="match status" value="1"/>
</dbReference>
<dbReference type="GO" id="GO:0042910">
    <property type="term" value="F:xenobiotic transmembrane transporter activity"/>
    <property type="evidence" value="ECO:0007669"/>
    <property type="project" value="InterPro"/>
</dbReference>
<dbReference type="PANTHER" id="PTHR43549:SF3">
    <property type="entry name" value="MULTIDRUG RESISTANCE PROTEIN YPNP-RELATED"/>
    <property type="match status" value="1"/>
</dbReference>
<dbReference type="GO" id="GO:0015297">
    <property type="term" value="F:antiporter activity"/>
    <property type="evidence" value="ECO:0007669"/>
    <property type="project" value="InterPro"/>
</dbReference>
<feature type="transmembrane region" description="Helical" evidence="7">
    <location>
        <begin position="199"/>
        <end position="222"/>
    </location>
</feature>
<dbReference type="Pfam" id="PF01554">
    <property type="entry name" value="MatE"/>
    <property type="match status" value="2"/>
</dbReference>
<evidence type="ECO:0000256" key="4">
    <source>
        <dbReference type="ARBA" id="ARBA00022692"/>
    </source>
</evidence>
<comment type="caution">
    <text evidence="8">The sequence shown here is derived from an EMBL/GenBank/DDBJ whole genome shotgun (WGS) entry which is preliminary data.</text>
</comment>
<evidence type="ECO:0000256" key="3">
    <source>
        <dbReference type="ARBA" id="ARBA00022475"/>
    </source>
</evidence>
<evidence type="ECO:0000256" key="6">
    <source>
        <dbReference type="ARBA" id="ARBA00023136"/>
    </source>
</evidence>
<dbReference type="NCBIfam" id="TIGR00797">
    <property type="entry name" value="matE"/>
    <property type="match status" value="1"/>
</dbReference>
<keyword evidence="6 7" id="KW-0472">Membrane</keyword>
<keyword evidence="4 7" id="KW-0812">Transmembrane</keyword>
<feature type="transmembrane region" description="Helical" evidence="7">
    <location>
        <begin position="172"/>
        <end position="193"/>
    </location>
</feature>
<sequence length="473" mass="51604">MASERGRINGITEGVIWKQLLIFFFPIMLGTFFQQLYNTVDAVIVGQYVGKEALAAVGGSTGTLINLLVGFFVGLSSGATVIISQYYGAYRPAETSLAVHTATALGIAGGLVFMVVGLIVSPLALTVMSTPADIFDHALSYIRIYFLGMVFNLVYNMGAGILRAVGDSKRPLYFLIFSTLLNVLLDLLFVVALNLGVNGAAIATILCQAVSAVLVMFTLMRSDDVYRVRLRDIRFSLPILRDIVRIGLPAGLQSVIYNVSNIIVQATINSFGTNVIAAWTANGKIDGIFWMIMGAFGTAATTFSGQNFGAQKYDRIRRCVRVCGLMAFGAAALISTVVLVFGPLIFRIFTSDEGVIASGMQIIHALAPFYFTYVCVEVISGTVRGAGDSFWPMIITCFGVCVGRILWILFVVPQYHTIEMLVWGYPISWALTSALFIFYYLQGGWLRRSIRKAGFPPEPPRPKRRARGEKASL</sequence>
<evidence type="ECO:0000256" key="1">
    <source>
        <dbReference type="ARBA" id="ARBA00004651"/>
    </source>
</evidence>
<dbReference type="InterPro" id="IPR052031">
    <property type="entry name" value="Membrane_Transporter-Flippase"/>
</dbReference>
<evidence type="ECO:0000256" key="2">
    <source>
        <dbReference type="ARBA" id="ARBA00022448"/>
    </source>
</evidence>
<proteinExistence type="predicted"/>
<name>A0A9D1AP06_9FIRM</name>
<keyword evidence="3" id="KW-1003">Cell membrane</keyword>
<feature type="transmembrane region" description="Helical" evidence="7">
    <location>
        <begin position="99"/>
        <end position="124"/>
    </location>
</feature>
<evidence type="ECO:0000313" key="9">
    <source>
        <dbReference type="Proteomes" id="UP000824242"/>
    </source>
</evidence>
<comment type="subcellular location">
    <subcellularLocation>
        <location evidence="1">Cell membrane</location>
        <topology evidence="1">Multi-pass membrane protein</topology>
    </subcellularLocation>
</comment>